<sequence length="14" mass="1696">MEQKRMFLNSGNIK</sequence>
<protein>
    <submittedName>
        <fullName evidence="1">Uncharacterized protein</fullName>
    </submittedName>
</protein>
<dbReference type="EMBL" id="GBRH01240567">
    <property type="protein sequence ID" value="JAD57328.1"/>
    <property type="molecule type" value="Transcribed_RNA"/>
</dbReference>
<proteinExistence type="predicted"/>
<organism evidence="1">
    <name type="scientific">Arundo donax</name>
    <name type="common">Giant reed</name>
    <name type="synonym">Donax arundinaceus</name>
    <dbReference type="NCBI Taxonomy" id="35708"/>
    <lineage>
        <taxon>Eukaryota</taxon>
        <taxon>Viridiplantae</taxon>
        <taxon>Streptophyta</taxon>
        <taxon>Embryophyta</taxon>
        <taxon>Tracheophyta</taxon>
        <taxon>Spermatophyta</taxon>
        <taxon>Magnoliopsida</taxon>
        <taxon>Liliopsida</taxon>
        <taxon>Poales</taxon>
        <taxon>Poaceae</taxon>
        <taxon>PACMAD clade</taxon>
        <taxon>Arundinoideae</taxon>
        <taxon>Arundineae</taxon>
        <taxon>Arundo</taxon>
    </lineage>
</organism>
<name>A0A0A9B595_ARUDO</name>
<evidence type="ECO:0000313" key="1">
    <source>
        <dbReference type="EMBL" id="JAD57328.1"/>
    </source>
</evidence>
<reference evidence="1" key="1">
    <citation type="submission" date="2014-09" db="EMBL/GenBank/DDBJ databases">
        <authorList>
            <person name="Magalhaes I.L.F."/>
            <person name="Oliveira U."/>
            <person name="Santos F.R."/>
            <person name="Vidigal T.H.D.A."/>
            <person name="Brescovit A.D."/>
            <person name="Santos A.J."/>
        </authorList>
    </citation>
    <scope>NUCLEOTIDE SEQUENCE</scope>
    <source>
        <tissue evidence="1">Shoot tissue taken approximately 20 cm above the soil surface</tissue>
    </source>
</reference>
<reference evidence="1" key="2">
    <citation type="journal article" date="2015" name="Data Brief">
        <title>Shoot transcriptome of the giant reed, Arundo donax.</title>
        <authorList>
            <person name="Barrero R.A."/>
            <person name="Guerrero F.D."/>
            <person name="Moolhuijzen P."/>
            <person name="Goolsby J.A."/>
            <person name="Tidwell J."/>
            <person name="Bellgard S.E."/>
            <person name="Bellgard M.I."/>
        </authorList>
    </citation>
    <scope>NUCLEOTIDE SEQUENCE</scope>
    <source>
        <tissue evidence="1">Shoot tissue taken approximately 20 cm above the soil surface</tissue>
    </source>
</reference>
<accession>A0A0A9B595</accession>